<dbReference type="AlphaFoldDB" id="A0AAV0Y1M1"/>
<name>A0AAV0Y1M1_9HEMI</name>
<reference evidence="2 3" key="1">
    <citation type="submission" date="2023-01" db="EMBL/GenBank/DDBJ databases">
        <authorList>
            <person name="Whitehead M."/>
        </authorList>
    </citation>
    <scope>NUCLEOTIDE SEQUENCE [LARGE SCALE GENOMIC DNA]</scope>
</reference>
<organism evidence="2 3">
    <name type="scientific">Macrosiphum euphorbiae</name>
    <name type="common">potato aphid</name>
    <dbReference type="NCBI Taxonomy" id="13131"/>
    <lineage>
        <taxon>Eukaryota</taxon>
        <taxon>Metazoa</taxon>
        <taxon>Ecdysozoa</taxon>
        <taxon>Arthropoda</taxon>
        <taxon>Hexapoda</taxon>
        <taxon>Insecta</taxon>
        <taxon>Pterygota</taxon>
        <taxon>Neoptera</taxon>
        <taxon>Paraneoptera</taxon>
        <taxon>Hemiptera</taxon>
        <taxon>Sternorrhyncha</taxon>
        <taxon>Aphidomorpha</taxon>
        <taxon>Aphidoidea</taxon>
        <taxon>Aphididae</taxon>
        <taxon>Macrosiphini</taxon>
        <taxon>Macrosiphum</taxon>
    </lineage>
</organism>
<keyword evidence="3" id="KW-1185">Reference proteome</keyword>
<comment type="caution">
    <text evidence="2">The sequence shown here is derived from an EMBL/GenBank/DDBJ whole genome shotgun (WGS) entry which is preliminary data.</text>
</comment>
<feature type="compositionally biased region" description="Polar residues" evidence="1">
    <location>
        <begin position="31"/>
        <end position="43"/>
    </location>
</feature>
<sequence>MTVDRFLIKHLCNIEANAKLLKSSLIRNEASKQAIQTEHNSSESLDESIDHEKKKITIQSVAKENYYRDEISIISPKNEPSICIDTRNDINDSDSSLNAIENWHGQGKDQNAIQQIKTTNRKKRQQNIWIQ</sequence>
<protein>
    <submittedName>
        <fullName evidence="2">Uncharacterized protein</fullName>
    </submittedName>
</protein>
<accession>A0AAV0Y1M1</accession>
<dbReference type="EMBL" id="CARXXK010001189">
    <property type="protein sequence ID" value="CAI6374281.1"/>
    <property type="molecule type" value="Genomic_DNA"/>
</dbReference>
<proteinExistence type="predicted"/>
<gene>
    <name evidence="2" type="ORF">MEUPH1_LOCUS27919</name>
</gene>
<evidence type="ECO:0000256" key="1">
    <source>
        <dbReference type="SAM" id="MobiDB-lite"/>
    </source>
</evidence>
<dbReference type="Proteomes" id="UP001160148">
    <property type="component" value="Unassembled WGS sequence"/>
</dbReference>
<feature type="region of interest" description="Disordered" evidence="1">
    <location>
        <begin position="31"/>
        <end position="54"/>
    </location>
</feature>
<evidence type="ECO:0000313" key="2">
    <source>
        <dbReference type="EMBL" id="CAI6374281.1"/>
    </source>
</evidence>
<evidence type="ECO:0000313" key="3">
    <source>
        <dbReference type="Proteomes" id="UP001160148"/>
    </source>
</evidence>